<proteinExistence type="predicted"/>
<sequence length="826" mass="90524">MTFDVCMQRGIDSGDISKIRGEEATAIYRDLRDRYRAQGHPDHIADQMAGEDTKAAMRKAVGEERHRGIAFLAWKRQVQKQVDEAKDPARLLTQRVEFWVAGKNKGASFKSQQAALTRLFYKKIDTFLVRHGRNLAGNVRDPATLRNVAREMHGEQTGDQAAGELAEAVKAAFEDARRMFNEAGGSIGKLEDFGIPHAHNAISITRAGFDKWFQDIRGSINWNRMEDRLTGRPMADAGGEPSLESQRLLLREVYDNIAFGKESANPRYGGPVGQSLLASANESRVLHFNDAEAWLSYNEAYGNRDPFGAIVSHLQKMAGDIVTLREFSAQPEVGIDYMAQLVAERARKAGDEKMGQDAAENAVRAKRMFRVATGGVQPSSVNQAMRARFFSTVRHFLSAAMLDRAIISSVSDLNSMRMAAKTIGLNPANLVSNHVELMASSASREELLQMGYIFETLADPGTTMARYQSEVPPAAIGERLSSFVFRAQGLAGWTDAARGAWWKLEAAGLANQANRAMQDLDPTLRSRLEMAGVTSDEWDKFRGDGLFEAANGGKFLPPIWWRENTSLPPREADRIFLKMQAMIDDQMEMAIPTDSTFIRSKIEGDAPAGSVGYEVGKSLTMVKSFIMAFSANQYGRIMSMPDNASRAMYAADLVAGATVMGAVALQLYNLALGREPEDMTDPLFWGRAALKGGGFGVLGDLVSTGETSFGSGFGGWGAGPLANVADDAWDYTFGNLIELASGEETNFGRETVRMLDRYTPGTDLPYIGLAFDRMVLDQLQMILDPEASQDFRAKAARSERNGGAGYFVPPGSTEISVPDFAGMLGR</sequence>
<gene>
    <name evidence="1" type="ORF">JANAI62_03660</name>
</gene>
<evidence type="ECO:0000313" key="2">
    <source>
        <dbReference type="Proteomes" id="UP000786693"/>
    </source>
</evidence>
<comment type="caution">
    <text evidence="1">The sequence shown here is derived from an EMBL/GenBank/DDBJ whole genome shotgun (WGS) entry which is preliminary data.</text>
</comment>
<accession>A0ABQ4NH34</accession>
<dbReference type="RefSeq" id="WP_220747256.1">
    <property type="nucleotide sequence ID" value="NZ_BPFH01000001.1"/>
</dbReference>
<dbReference type="Proteomes" id="UP000786693">
    <property type="component" value="Unassembled WGS sequence"/>
</dbReference>
<protein>
    <recommendedName>
        <fullName evidence="3">Large polyvalent protein associated domain-containing protein</fullName>
    </recommendedName>
</protein>
<keyword evidence="2" id="KW-1185">Reference proteome</keyword>
<evidence type="ECO:0000313" key="1">
    <source>
        <dbReference type="EMBL" id="GIT93743.1"/>
    </source>
</evidence>
<organism evidence="1 2">
    <name type="scientific">Jannaschia pagri</name>
    <dbReference type="NCBI Taxonomy" id="2829797"/>
    <lineage>
        <taxon>Bacteria</taxon>
        <taxon>Pseudomonadati</taxon>
        <taxon>Pseudomonadota</taxon>
        <taxon>Alphaproteobacteria</taxon>
        <taxon>Rhodobacterales</taxon>
        <taxon>Roseobacteraceae</taxon>
        <taxon>Jannaschia</taxon>
    </lineage>
</organism>
<name>A0ABQ4NH34_9RHOB</name>
<reference evidence="1 2" key="1">
    <citation type="submission" date="2021-05" db="EMBL/GenBank/DDBJ databases">
        <title>Bacteria Genome sequencing.</title>
        <authorList>
            <person name="Takabe Y."/>
            <person name="Nakajima Y."/>
            <person name="Suzuki S."/>
            <person name="Shiozaki T."/>
        </authorList>
    </citation>
    <scope>NUCLEOTIDE SEQUENCE [LARGE SCALE GENOMIC DNA]</scope>
    <source>
        <strain evidence="1 2">AI_62</strain>
    </source>
</reference>
<dbReference type="EMBL" id="BPFH01000001">
    <property type="protein sequence ID" value="GIT93743.1"/>
    <property type="molecule type" value="Genomic_DNA"/>
</dbReference>
<evidence type="ECO:0008006" key="3">
    <source>
        <dbReference type="Google" id="ProtNLM"/>
    </source>
</evidence>